<evidence type="ECO:0000313" key="1">
    <source>
        <dbReference type="EMBL" id="CBX81844.1"/>
    </source>
</evidence>
<dbReference type="EMBL" id="FR719195">
    <property type="protein sequence ID" value="CBX81844.1"/>
    <property type="molecule type" value="Genomic_DNA"/>
</dbReference>
<sequence length="36" mass="4319">MKISDIVNYPANEARFDYSDISWLIVVDSWCFYKKT</sequence>
<proteinExistence type="predicted"/>
<dbReference type="AlphaFoldDB" id="E5B8N9"/>
<gene>
    <name evidence="1" type="ORF">EAIL5_3024</name>
</gene>
<accession>E5B8N9</accession>
<name>E5B8N9_ERWAM</name>
<organism evidence="1">
    <name type="scientific">Erwinia amylovora ATCC BAA-2158</name>
    <dbReference type="NCBI Taxonomy" id="889211"/>
    <lineage>
        <taxon>Bacteria</taxon>
        <taxon>Pseudomonadati</taxon>
        <taxon>Pseudomonadota</taxon>
        <taxon>Gammaproteobacteria</taxon>
        <taxon>Enterobacterales</taxon>
        <taxon>Erwiniaceae</taxon>
        <taxon>Erwinia</taxon>
    </lineage>
</organism>
<protein>
    <submittedName>
        <fullName evidence="1">Uncharacterized protein</fullName>
    </submittedName>
</protein>
<reference evidence="1" key="1">
    <citation type="journal article" date="2011" name="J. Bacteriol.">
        <title>Genome Sequence of an Erwinia amylovora Strain with Pathogenicity Restricted to Rubus Plants.</title>
        <authorList>
            <person name="Powney R."/>
            <person name="Smits T.H."/>
            <person name="Sawbridge T."/>
            <person name="Frey B."/>
            <person name="Blom J."/>
            <person name="Frey J.E."/>
            <person name="Plummer K.M."/>
            <person name="Beer S.V."/>
            <person name="Luck J."/>
            <person name="Duffy B."/>
            <person name="Rodoni B."/>
        </authorList>
    </citation>
    <scope>NUCLEOTIDE SEQUENCE</scope>
    <source>
        <strain evidence="1">ATCC BAA-2158</strain>
    </source>
</reference>